<dbReference type="InterPro" id="IPR050980">
    <property type="entry name" value="2C_sensor_his_kinase"/>
</dbReference>
<keyword evidence="9" id="KW-0067">ATP-binding</keyword>
<evidence type="ECO:0000256" key="1">
    <source>
        <dbReference type="ARBA" id="ARBA00000085"/>
    </source>
</evidence>
<dbReference type="CDD" id="cd06225">
    <property type="entry name" value="HAMP"/>
    <property type="match status" value="1"/>
</dbReference>
<feature type="domain" description="HAMP" evidence="12">
    <location>
        <begin position="344"/>
        <end position="396"/>
    </location>
</feature>
<evidence type="ECO:0000256" key="3">
    <source>
        <dbReference type="ARBA" id="ARBA00012438"/>
    </source>
</evidence>
<comment type="subcellular location">
    <subcellularLocation>
        <location evidence="2">Cell membrane</location>
        <topology evidence="2">Multi-pass membrane protein</topology>
    </subcellularLocation>
</comment>
<dbReference type="Gene3D" id="1.10.287.130">
    <property type="match status" value="1"/>
</dbReference>
<dbReference type="GO" id="GO:0000155">
    <property type="term" value="F:phosphorelay sensor kinase activity"/>
    <property type="evidence" value="ECO:0007669"/>
    <property type="project" value="InterPro"/>
</dbReference>
<evidence type="ECO:0000256" key="10">
    <source>
        <dbReference type="SAM" id="Phobius"/>
    </source>
</evidence>
<comment type="catalytic activity">
    <reaction evidence="1">
        <text>ATP + protein L-histidine = ADP + protein N-phospho-L-histidine.</text>
        <dbReference type="EC" id="2.7.13.3"/>
    </reaction>
</comment>
<feature type="transmembrane region" description="Helical" evidence="10">
    <location>
        <begin position="323"/>
        <end position="344"/>
    </location>
</feature>
<keyword evidence="8 13" id="KW-0418">Kinase</keyword>
<evidence type="ECO:0000256" key="8">
    <source>
        <dbReference type="ARBA" id="ARBA00022777"/>
    </source>
</evidence>
<dbReference type="GO" id="GO:0005886">
    <property type="term" value="C:plasma membrane"/>
    <property type="evidence" value="ECO:0007669"/>
    <property type="project" value="UniProtKB-SubCell"/>
</dbReference>
<feature type="domain" description="Histidine kinase" evidence="11">
    <location>
        <begin position="404"/>
        <end position="607"/>
    </location>
</feature>
<keyword evidence="14" id="KW-1185">Reference proteome</keyword>
<evidence type="ECO:0000256" key="9">
    <source>
        <dbReference type="ARBA" id="ARBA00022840"/>
    </source>
</evidence>
<dbReference type="PANTHER" id="PTHR44936">
    <property type="entry name" value="SENSOR PROTEIN CREC"/>
    <property type="match status" value="1"/>
</dbReference>
<dbReference type="Pfam" id="PF00672">
    <property type="entry name" value="HAMP"/>
    <property type="match status" value="1"/>
</dbReference>
<evidence type="ECO:0000259" key="12">
    <source>
        <dbReference type="PROSITE" id="PS50885"/>
    </source>
</evidence>
<evidence type="ECO:0000313" key="13">
    <source>
        <dbReference type="EMBL" id="SFP71515.1"/>
    </source>
</evidence>
<dbReference type="SMART" id="SM00388">
    <property type="entry name" value="HisKA"/>
    <property type="match status" value="1"/>
</dbReference>
<evidence type="ECO:0000256" key="2">
    <source>
        <dbReference type="ARBA" id="ARBA00004651"/>
    </source>
</evidence>
<dbReference type="GO" id="GO:0005524">
    <property type="term" value="F:ATP binding"/>
    <property type="evidence" value="ECO:0007669"/>
    <property type="project" value="UniProtKB-KW"/>
</dbReference>
<dbReference type="InterPro" id="IPR003594">
    <property type="entry name" value="HATPase_dom"/>
</dbReference>
<dbReference type="CDD" id="cd00075">
    <property type="entry name" value="HATPase"/>
    <property type="match status" value="1"/>
</dbReference>
<evidence type="ECO:0000259" key="11">
    <source>
        <dbReference type="PROSITE" id="PS50109"/>
    </source>
</evidence>
<evidence type="ECO:0000256" key="6">
    <source>
        <dbReference type="ARBA" id="ARBA00022679"/>
    </source>
</evidence>
<feature type="transmembrane region" description="Helical" evidence="10">
    <location>
        <begin position="12"/>
        <end position="37"/>
    </location>
</feature>
<dbReference type="Gene3D" id="3.30.565.10">
    <property type="entry name" value="Histidine kinase-like ATPase, C-terminal domain"/>
    <property type="match status" value="1"/>
</dbReference>
<reference evidence="13 14" key="1">
    <citation type="submission" date="2016-10" db="EMBL/GenBank/DDBJ databases">
        <authorList>
            <person name="Varghese N."/>
            <person name="Submissions S."/>
        </authorList>
    </citation>
    <scope>NUCLEOTIDE SEQUENCE [LARGE SCALE GENOMIC DNA]</scope>
    <source>
        <strain evidence="13 14">DSM 1361</strain>
    </source>
</reference>
<evidence type="ECO:0000256" key="7">
    <source>
        <dbReference type="ARBA" id="ARBA00022741"/>
    </source>
</evidence>
<dbReference type="EC" id="2.7.13.3" evidence="3"/>
<dbReference type="SMART" id="SM00304">
    <property type="entry name" value="HAMP"/>
    <property type="match status" value="1"/>
</dbReference>
<dbReference type="PROSITE" id="PS50109">
    <property type="entry name" value="HIS_KIN"/>
    <property type="match status" value="1"/>
</dbReference>
<evidence type="ECO:0000256" key="5">
    <source>
        <dbReference type="ARBA" id="ARBA00022553"/>
    </source>
</evidence>
<dbReference type="SUPFAM" id="SSF158472">
    <property type="entry name" value="HAMP domain-like"/>
    <property type="match status" value="1"/>
</dbReference>
<dbReference type="Pfam" id="PF02518">
    <property type="entry name" value="HATPase_c"/>
    <property type="match status" value="1"/>
</dbReference>
<dbReference type="InterPro" id="IPR005467">
    <property type="entry name" value="His_kinase_dom"/>
</dbReference>
<dbReference type="Gene3D" id="6.10.340.10">
    <property type="match status" value="1"/>
</dbReference>
<dbReference type="PROSITE" id="PS50885">
    <property type="entry name" value="HAMP"/>
    <property type="match status" value="1"/>
</dbReference>
<proteinExistence type="predicted"/>
<dbReference type="RefSeq" id="WP_093143554.1">
    <property type="nucleotide sequence ID" value="NZ_FOXF01000061.1"/>
</dbReference>
<dbReference type="InterPro" id="IPR004358">
    <property type="entry name" value="Sig_transdc_His_kin-like_C"/>
</dbReference>
<organism evidence="13 14">
    <name type="scientific">Ruminobacter amylophilus</name>
    <dbReference type="NCBI Taxonomy" id="867"/>
    <lineage>
        <taxon>Bacteria</taxon>
        <taxon>Pseudomonadati</taxon>
        <taxon>Pseudomonadota</taxon>
        <taxon>Gammaproteobacteria</taxon>
        <taxon>Aeromonadales</taxon>
        <taxon>Succinivibrionaceae</taxon>
        <taxon>Ruminobacter</taxon>
    </lineage>
</organism>
<evidence type="ECO:0000256" key="4">
    <source>
        <dbReference type="ARBA" id="ARBA00022475"/>
    </source>
</evidence>
<keyword evidence="10" id="KW-0812">Transmembrane</keyword>
<dbReference type="Proteomes" id="UP000243745">
    <property type="component" value="Unassembled WGS sequence"/>
</dbReference>
<accession>A0A662ZKM4</accession>
<dbReference type="Pfam" id="PF00512">
    <property type="entry name" value="HisKA"/>
    <property type="match status" value="1"/>
</dbReference>
<dbReference type="PANTHER" id="PTHR44936:SF10">
    <property type="entry name" value="SENSOR PROTEIN RSTB"/>
    <property type="match status" value="1"/>
</dbReference>
<dbReference type="EMBL" id="FOXF01000061">
    <property type="protein sequence ID" value="SFP71515.1"/>
    <property type="molecule type" value="Genomic_DNA"/>
</dbReference>
<dbReference type="SUPFAM" id="SSF47384">
    <property type="entry name" value="Homodimeric domain of signal transducing histidine kinase"/>
    <property type="match status" value="1"/>
</dbReference>
<keyword evidence="6" id="KW-0808">Transferase</keyword>
<name>A0A662ZKM4_9GAMM</name>
<keyword evidence="4" id="KW-1003">Cell membrane</keyword>
<dbReference type="PRINTS" id="PR00344">
    <property type="entry name" value="BCTRLSENSOR"/>
</dbReference>
<dbReference type="OrthoDB" id="9804645at2"/>
<protein>
    <recommendedName>
        <fullName evidence="3">histidine kinase</fullName>
        <ecNumber evidence="3">2.7.13.3</ecNumber>
    </recommendedName>
</protein>
<dbReference type="InterPro" id="IPR036890">
    <property type="entry name" value="HATPase_C_sf"/>
</dbReference>
<dbReference type="InterPro" id="IPR003661">
    <property type="entry name" value="HisK_dim/P_dom"/>
</dbReference>
<dbReference type="AlphaFoldDB" id="A0A662ZKM4"/>
<dbReference type="InterPro" id="IPR036097">
    <property type="entry name" value="HisK_dim/P_sf"/>
</dbReference>
<evidence type="ECO:0000313" key="14">
    <source>
        <dbReference type="Proteomes" id="UP000243745"/>
    </source>
</evidence>
<keyword evidence="7" id="KW-0547">Nucleotide-binding</keyword>
<dbReference type="SUPFAM" id="SSF55874">
    <property type="entry name" value="ATPase domain of HSP90 chaperone/DNA topoisomerase II/histidine kinase"/>
    <property type="match status" value="1"/>
</dbReference>
<dbReference type="CDD" id="cd00082">
    <property type="entry name" value="HisKA"/>
    <property type="match status" value="1"/>
</dbReference>
<keyword evidence="10" id="KW-0472">Membrane</keyword>
<keyword evidence="10" id="KW-1133">Transmembrane helix</keyword>
<keyword evidence="5" id="KW-0597">Phosphoprotein</keyword>
<dbReference type="InterPro" id="IPR003660">
    <property type="entry name" value="HAMP_dom"/>
</dbReference>
<dbReference type="SMART" id="SM00387">
    <property type="entry name" value="HATPase_c"/>
    <property type="match status" value="1"/>
</dbReference>
<sequence>MIRSSKIIPQTLTWRLILTSVSVLMAVQLIIIVVFVLDMRQNFAENAHRMTLLRLISSVRVLDHNDPKIYHEFIKTRLTHGLFANISTNPVIPENRNEDYENKIKKELDDSDREIYIQTFTKFDVNTENLNIPEEGSLKNFRYVASNRKNTVSSTDPANNQTDTQVKELTDTLHPTQMENMNNVISGTDNDKSKSHQMNGWRDISQMPVGMGPHGFPPPPPPPGAMRGMFGFPLPPPHHGRMHHHHNRHFMPGTFQVVPHKHDMESKISTIENNNPFDNKVLPKDAPLDTQVSLYGSIKLKSGYYFTFACYENNTLIPHLSSLTVLAISFATIIGTLLFFLLFTELTRPLKLLMRQAEKLSSDYKTPPLETKGPKEIQDLQRSFNRMQEHLASFIDDRTRILASISHDLKTPLTSLRLRTEFLEENEDTVKLRETIDTMTEMVKATLLFARGDENTDESREIHLPSLLESICNNYTDAGRDISYEESGKFKRVNNFFCSSMDIHRILQNLIDNAFQYGTKVRVRLEETNEQISISVCDNGPGIPEEKLDEVFAPFMRLDEARNTQEGHVGLGLSIVRNIILKQGGKIHLQNAHPHGLEAVITYTIHNS</sequence>
<gene>
    <name evidence="13" type="ORF">SAMN02910344_02128</name>
</gene>